<gene>
    <name evidence="1" type="ORF">FisN_14Hh162</name>
</gene>
<evidence type="ECO:0000313" key="2">
    <source>
        <dbReference type="Proteomes" id="UP000198406"/>
    </source>
</evidence>
<dbReference type="InParanoid" id="A0A1Z5K8G0"/>
<organism evidence="1 2">
    <name type="scientific">Fistulifera solaris</name>
    <name type="common">Oleaginous diatom</name>
    <dbReference type="NCBI Taxonomy" id="1519565"/>
    <lineage>
        <taxon>Eukaryota</taxon>
        <taxon>Sar</taxon>
        <taxon>Stramenopiles</taxon>
        <taxon>Ochrophyta</taxon>
        <taxon>Bacillariophyta</taxon>
        <taxon>Bacillariophyceae</taxon>
        <taxon>Bacillariophycidae</taxon>
        <taxon>Naviculales</taxon>
        <taxon>Naviculaceae</taxon>
        <taxon>Fistulifera</taxon>
    </lineage>
</organism>
<dbReference type="EMBL" id="BDSP01000184">
    <property type="protein sequence ID" value="GAX22539.1"/>
    <property type="molecule type" value="Genomic_DNA"/>
</dbReference>
<protein>
    <submittedName>
        <fullName evidence="1">Uncharacterized protein</fullName>
    </submittedName>
</protein>
<comment type="caution">
    <text evidence="1">The sequence shown here is derived from an EMBL/GenBank/DDBJ whole genome shotgun (WGS) entry which is preliminary data.</text>
</comment>
<evidence type="ECO:0000313" key="1">
    <source>
        <dbReference type="EMBL" id="GAX22539.1"/>
    </source>
</evidence>
<name>A0A1Z5K8G0_FISSO</name>
<keyword evidence="2" id="KW-1185">Reference proteome</keyword>
<reference evidence="1 2" key="1">
    <citation type="journal article" date="2015" name="Plant Cell">
        <title>Oil accumulation by the oleaginous diatom Fistulifera solaris as revealed by the genome and transcriptome.</title>
        <authorList>
            <person name="Tanaka T."/>
            <person name="Maeda Y."/>
            <person name="Veluchamy A."/>
            <person name="Tanaka M."/>
            <person name="Abida H."/>
            <person name="Marechal E."/>
            <person name="Bowler C."/>
            <person name="Muto M."/>
            <person name="Sunaga Y."/>
            <person name="Tanaka M."/>
            <person name="Yoshino T."/>
            <person name="Taniguchi T."/>
            <person name="Fukuda Y."/>
            <person name="Nemoto M."/>
            <person name="Matsumoto M."/>
            <person name="Wong P.S."/>
            <person name="Aburatani S."/>
            <person name="Fujibuchi W."/>
        </authorList>
    </citation>
    <scope>NUCLEOTIDE SEQUENCE [LARGE SCALE GENOMIC DNA]</scope>
    <source>
        <strain evidence="1 2">JPCC DA0580</strain>
    </source>
</reference>
<proteinExistence type="predicted"/>
<dbReference type="Proteomes" id="UP000198406">
    <property type="component" value="Unassembled WGS sequence"/>
</dbReference>
<dbReference type="AlphaFoldDB" id="A0A1Z5K8G0"/>
<accession>A0A1Z5K8G0</accession>
<sequence length="211" mass="24275">MNSTEPKQSFTAKSLQSNQSELRPLLSSVSSTADSRDLVRLELQKLFYTKYPSMLPTVISQNAARIERLLHQQRAIKHFEDLEDATKLQDCLKHLMFSLSCKDRKETGKLCSMSKRRNALKSKLGAERYVKALTLCRQFYSLRYRTAKLLSCARCKDGACDYTTLCVAKSVFSNPPLLYALQSMPLYDVCSTRSDQWDAWMKEVEEIVENY</sequence>